<dbReference type="Proteomes" id="UP000054903">
    <property type="component" value="Unassembled WGS sequence"/>
</dbReference>
<proteinExistence type="predicted"/>
<dbReference type="EMBL" id="FCNX02000004">
    <property type="protein sequence ID" value="SAK59409.1"/>
    <property type="molecule type" value="Genomic_DNA"/>
</dbReference>
<feature type="region of interest" description="Disordered" evidence="1">
    <location>
        <begin position="1"/>
        <end position="20"/>
    </location>
</feature>
<name>A0A158ANV1_9BURK</name>
<accession>A0A158ANV1</accession>
<sequence length="69" mass="7489">MKKGGLAGDRFPDNSSLPKRPLCAYPRARGGSIGVSVFHRTDPTKKMSAKVGLRTDNARFSEKSIKAIL</sequence>
<keyword evidence="3" id="KW-1185">Reference proteome</keyword>
<reference evidence="2" key="1">
    <citation type="submission" date="2016-01" db="EMBL/GenBank/DDBJ databases">
        <authorList>
            <person name="Peeters C."/>
        </authorList>
    </citation>
    <scope>NUCLEOTIDE SEQUENCE</scope>
    <source>
        <strain evidence="2">LMG 29320</strain>
    </source>
</reference>
<evidence type="ECO:0000256" key="1">
    <source>
        <dbReference type="SAM" id="MobiDB-lite"/>
    </source>
</evidence>
<organism evidence="2 3">
    <name type="scientific">Caballeronia fortuita</name>
    <dbReference type="NCBI Taxonomy" id="1777138"/>
    <lineage>
        <taxon>Bacteria</taxon>
        <taxon>Pseudomonadati</taxon>
        <taxon>Pseudomonadota</taxon>
        <taxon>Betaproteobacteria</taxon>
        <taxon>Burkholderiales</taxon>
        <taxon>Burkholderiaceae</taxon>
        <taxon>Caballeronia</taxon>
    </lineage>
</organism>
<evidence type="ECO:0000313" key="3">
    <source>
        <dbReference type="Proteomes" id="UP000054903"/>
    </source>
</evidence>
<gene>
    <name evidence="2" type="ORF">AWB77_01966</name>
</gene>
<evidence type="ECO:0000313" key="2">
    <source>
        <dbReference type="EMBL" id="SAK59409.1"/>
    </source>
</evidence>
<dbReference type="AlphaFoldDB" id="A0A158ANV1"/>
<comment type="caution">
    <text evidence="2">The sequence shown here is derived from an EMBL/GenBank/DDBJ whole genome shotgun (WGS) entry which is preliminary data.</text>
</comment>
<protein>
    <submittedName>
        <fullName evidence="2">Uncharacterized protein</fullName>
    </submittedName>
</protein>